<feature type="region of interest" description="Disordered" evidence="8">
    <location>
        <begin position="266"/>
        <end position="575"/>
    </location>
</feature>
<feature type="compositionally biased region" description="Polar residues" evidence="8">
    <location>
        <begin position="368"/>
        <end position="378"/>
    </location>
</feature>
<feature type="compositionally biased region" description="Basic and acidic residues" evidence="8">
    <location>
        <begin position="330"/>
        <end position="346"/>
    </location>
</feature>
<dbReference type="Pfam" id="PF21928">
    <property type="entry name" value="XLF_CC"/>
    <property type="match status" value="1"/>
</dbReference>
<dbReference type="GO" id="GO:0006303">
    <property type="term" value="P:double-strand break repair via nonhomologous end joining"/>
    <property type="evidence" value="ECO:0007669"/>
    <property type="project" value="TreeGrafter"/>
</dbReference>
<dbReference type="OrthoDB" id="2155935at2759"/>
<feature type="compositionally biased region" description="Polar residues" evidence="8">
    <location>
        <begin position="491"/>
        <end position="504"/>
    </location>
</feature>
<comment type="similarity">
    <text evidence="6">Belongs to the XRCC4-XLF family. XLF subfamily.</text>
</comment>
<evidence type="ECO:0000259" key="9">
    <source>
        <dbReference type="Pfam" id="PF09302"/>
    </source>
</evidence>
<dbReference type="PANTHER" id="PTHR32235">
    <property type="entry name" value="NON-HOMOLOGOUS END-JOINING FACTOR 1"/>
    <property type="match status" value="1"/>
</dbReference>
<keyword evidence="12" id="KW-1185">Reference proteome</keyword>
<dbReference type="CDD" id="cd22285">
    <property type="entry name" value="HD_XLF_N"/>
    <property type="match status" value="1"/>
</dbReference>
<evidence type="ECO:0000256" key="5">
    <source>
        <dbReference type="ARBA" id="ARBA00023242"/>
    </source>
</evidence>
<feature type="compositionally biased region" description="Basic and acidic residues" evidence="8">
    <location>
        <begin position="271"/>
        <end position="283"/>
    </location>
</feature>
<feature type="compositionally biased region" description="Basic and acidic residues" evidence="8">
    <location>
        <begin position="540"/>
        <end position="565"/>
    </location>
</feature>
<dbReference type="GO" id="GO:0032807">
    <property type="term" value="C:DNA ligase IV complex"/>
    <property type="evidence" value="ECO:0007669"/>
    <property type="project" value="TreeGrafter"/>
</dbReference>
<dbReference type="InterPro" id="IPR015381">
    <property type="entry name" value="XLF-like_N"/>
</dbReference>
<evidence type="ECO:0000256" key="8">
    <source>
        <dbReference type="SAM" id="MobiDB-lite"/>
    </source>
</evidence>
<gene>
    <name evidence="11" type="ORF">BO82DRAFT_430521</name>
</gene>
<dbReference type="PANTHER" id="PTHR32235:SF1">
    <property type="entry name" value="NON-HOMOLOGOUS END-JOINING FACTOR 1"/>
    <property type="match status" value="1"/>
</dbReference>
<dbReference type="GO" id="GO:0045027">
    <property type="term" value="F:DNA end binding"/>
    <property type="evidence" value="ECO:0007669"/>
    <property type="project" value="TreeGrafter"/>
</dbReference>
<dbReference type="STRING" id="1448315.A0A319CZ06"/>
<feature type="compositionally biased region" description="Polar residues" evidence="8">
    <location>
        <begin position="444"/>
        <end position="470"/>
    </location>
</feature>
<evidence type="ECO:0000256" key="4">
    <source>
        <dbReference type="ARBA" id="ARBA00023204"/>
    </source>
</evidence>
<evidence type="ECO:0000256" key="6">
    <source>
        <dbReference type="ARBA" id="ARBA00025747"/>
    </source>
</evidence>
<dbReference type="Pfam" id="PF09302">
    <property type="entry name" value="XLF"/>
    <property type="match status" value="1"/>
</dbReference>
<dbReference type="Proteomes" id="UP000248340">
    <property type="component" value="Unassembled WGS sequence"/>
</dbReference>
<feature type="domain" description="XLF-like coiled-coil region" evidence="10">
    <location>
        <begin position="126"/>
        <end position="177"/>
    </location>
</feature>
<dbReference type="VEuPathDB" id="FungiDB:BO82DRAFT_430521"/>
<evidence type="ECO:0000256" key="3">
    <source>
        <dbReference type="ARBA" id="ARBA00023125"/>
    </source>
</evidence>
<feature type="compositionally biased region" description="Acidic residues" evidence="8">
    <location>
        <begin position="287"/>
        <end position="305"/>
    </location>
</feature>
<name>A0A319CZ06_9EURO</name>
<comment type="subcellular location">
    <subcellularLocation>
        <location evidence="1">Nucleus</location>
    </subcellularLocation>
</comment>
<organism evidence="11 12">
    <name type="scientific">Aspergillus uvarum CBS 121591</name>
    <dbReference type="NCBI Taxonomy" id="1448315"/>
    <lineage>
        <taxon>Eukaryota</taxon>
        <taxon>Fungi</taxon>
        <taxon>Dikarya</taxon>
        <taxon>Ascomycota</taxon>
        <taxon>Pezizomycotina</taxon>
        <taxon>Eurotiomycetes</taxon>
        <taxon>Eurotiomycetidae</taxon>
        <taxon>Eurotiales</taxon>
        <taxon>Aspergillaceae</taxon>
        <taxon>Aspergillus</taxon>
        <taxon>Aspergillus subgen. Circumdati</taxon>
    </lineage>
</organism>
<keyword evidence="5" id="KW-0539">Nucleus</keyword>
<sequence length="575" mass="62882">MPSKWQRLHVSFSGSVPTLLCQFTFTGDGYGLYITDLTYIWSEHLDRKSILRRADEDGTTIDPSEDDDQFTVLLQKIEEALHHDSSGHSAALSRGSEGANLHLLTTTKLPAPLQPLRWRFCLSQDPHSAATDQLLLPLVKAEAVWQSREKVLIDQLMKKDWVLGKLFDKLEALGIDIGTIFPGVSVHRPGQKDTMLSHTAKYIKGVEPFDKDSWIRETNISFPELSSAANFATEATGSRVSDADRLRILTAPADGWWKQLSTAVVDSCSDNEPRKPAVDKRPFDGSLETDTDSGNEDDDDDDEFERQETPPHLRRTTAKALSPSPGAEPSSKRHEMRSPSRSEHPAVQRPFKGGGLGVIGGRKRPQSNEKTPPSSTSEVDIPERRAKPPVPPPRVTDSDATASETDGDDDLAPPPPSKLKAPAPAPVKRGLGVIGGKKKEHQPSLPSSSNRQPFQPTSDQPSKSGTQAPPKQTGRLGVIGGVARSTKRTAESQPPTDAASSAKSENSDDASEGATTELAPPRAARSVAQEQKPKLTPPAEQKKESEQQRADRKRDELKRQLEAKAKAPAKKKRRF</sequence>
<reference evidence="11 12" key="1">
    <citation type="submission" date="2016-12" db="EMBL/GenBank/DDBJ databases">
        <title>The genomes of Aspergillus section Nigri reveals drivers in fungal speciation.</title>
        <authorList>
            <consortium name="DOE Joint Genome Institute"/>
            <person name="Vesth T.C."/>
            <person name="Nybo J."/>
            <person name="Theobald S."/>
            <person name="Brandl J."/>
            <person name="Frisvad J.C."/>
            <person name="Nielsen K.F."/>
            <person name="Lyhne E.K."/>
            <person name="Kogle M.E."/>
            <person name="Kuo A."/>
            <person name="Riley R."/>
            <person name="Clum A."/>
            <person name="Nolan M."/>
            <person name="Lipzen A."/>
            <person name="Salamov A."/>
            <person name="Henrissat B."/>
            <person name="Wiebenga A."/>
            <person name="De Vries R.P."/>
            <person name="Grigoriev I.V."/>
            <person name="Mortensen U.H."/>
            <person name="Andersen M.R."/>
            <person name="Baker S.E."/>
        </authorList>
    </citation>
    <scope>NUCLEOTIDE SEQUENCE [LARGE SCALE GENOMIC DNA]</scope>
    <source>
        <strain evidence="11 12">CBS 121591</strain>
    </source>
</reference>
<keyword evidence="2" id="KW-0227">DNA damage</keyword>
<evidence type="ECO:0000259" key="10">
    <source>
        <dbReference type="Pfam" id="PF21928"/>
    </source>
</evidence>
<dbReference type="InterPro" id="IPR052287">
    <property type="entry name" value="NHEJ_factor"/>
</dbReference>
<dbReference type="EMBL" id="KZ821686">
    <property type="protein sequence ID" value="PYH84053.1"/>
    <property type="molecule type" value="Genomic_DNA"/>
</dbReference>
<dbReference type="Gene3D" id="2.170.210.10">
    <property type="entry name" value="DNA double-strand break repair and VJ recombination XRCC4, N-terminal"/>
    <property type="match status" value="1"/>
</dbReference>
<dbReference type="InterPro" id="IPR038051">
    <property type="entry name" value="XRCC4-like_N_sf"/>
</dbReference>
<evidence type="ECO:0000256" key="2">
    <source>
        <dbReference type="ARBA" id="ARBA00022763"/>
    </source>
</evidence>
<protein>
    <recommendedName>
        <fullName evidence="7">Non-homologous end-joining factor 1</fullName>
    </recommendedName>
</protein>
<evidence type="ECO:0000313" key="12">
    <source>
        <dbReference type="Proteomes" id="UP000248340"/>
    </source>
</evidence>
<dbReference type="RefSeq" id="XP_025494253.1">
    <property type="nucleotide sequence ID" value="XM_025640626.1"/>
</dbReference>
<dbReference type="AlphaFoldDB" id="A0A319CZ06"/>
<evidence type="ECO:0000256" key="1">
    <source>
        <dbReference type="ARBA" id="ARBA00004123"/>
    </source>
</evidence>
<evidence type="ECO:0000256" key="7">
    <source>
        <dbReference type="ARBA" id="ARBA00044529"/>
    </source>
</evidence>
<keyword evidence="4" id="KW-0234">DNA repair</keyword>
<proteinExistence type="inferred from homology"/>
<accession>A0A319CZ06</accession>
<keyword evidence="3" id="KW-0238">DNA-binding</keyword>
<dbReference type="GeneID" id="37143368"/>
<feature type="domain" description="XLF-like N-terminal" evidence="9">
    <location>
        <begin position="4"/>
        <end position="124"/>
    </location>
</feature>
<evidence type="ECO:0000313" key="11">
    <source>
        <dbReference type="EMBL" id="PYH84053.1"/>
    </source>
</evidence>
<dbReference type="InterPro" id="IPR053829">
    <property type="entry name" value="XLF-like_CC"/>
</dbReference>